<feature type="binding site" evidence="6">
    <location>
        <position position="327"/>
    </location>
    <ligand>
        <name>a divalent metal cation</name>
        <dbReference type="ChEBI" id="CHEBI:60240"/>
        <label>1</label>
    </ligand>
</feature>
<dbReference type="InterPro" id="IPR015867">
    <property type="entry name" value="N-reg_PII/ATP_PRibTrfase_C"/>
</dbReference>
<dbReference type="InterPro" id="IPR017221">
    <property type="entry name" value="DUF34/NIF3_bac"/>
</dbReference>
<reference evidence="7 8" key="1">
    <citation type="submission" date="2016-02" db="EMBL/GenBank/DDBJ databases">
        <title>Draft genome sequence of Polaribacter atrinae KACC17473.</title>
        <authorList>
            <person name="Shin S.-K."/>
            <person name="Yi H."/>
        </authorList>
    </citation>
    <scope>NUCLEOTIDE SEQUENCE [LARGE SCALE GENOMIC DNA]</scope>
    <source>
        <strain evidence="7 8">KACC 17473</strain>
    </source>
</reference>
<dbReference type="InterPro" id="IPR002678">
    <property type="entry name" value="DUF34/NIF3"/>
</dbReference>
<gene>
    <name evidence="7" type="ORF">LPB303_04025</name>
</gene>
<proteinExistence type="inferred from homology"/>
<dbReference type="Pfam" id="PF01784">
    <property type="entry name" value="DUF34_NIF3"/>
    <property type="match status" value="1"/>
</dbReference>
<evidence type="ECO:0000256" key="2">
    <source>
        <dbReference type="ARBA" id="ARBA00011643"/>
    </source>
</evidence>
<dbReference type="InterPro" id="IPR036069">
    <property type="entry name" value="DUF34/NIF3_sf"/>
</dbReference>
<accession>A0A176TDT6</accession>
<protein>
    <recommendedName>
        <fullName evidence="3 5">GTP cyclohydrolase 1 type 2 homolog</fullName>
    </recommendedName>
</protein>
<dbReference type="RefSeq" id="WP_068448350.1">
    <property type="nucleotide sequence ID" value="NZ_CP150660.1"/>
</dbReference>
<dbReference type="AlphaFoldDB" id="A0A176TDT6"/>
<evidence type="ECO:0000256" key="1">
    <source>
        <dbReference type="ARBA" id="ARBA00006964"/>
    </source>
</evidence>
<dbReference type="PANTHER" id="PTHR13799">
    <property type="entry name" value="NGG1 INTERACTING FACTOR 3"/>
    <property type="match status" value="1"/>
</dbReference>
<feature type="binding site" evidence="6">
    <location>
        <position position="331"/>
    </location>
    <ligand>
        <name>a divalent metal cation</name>
        <dbReference type="ChEBI" id="CHEBI:60240"/>
        <label>1</label>
    </ligand>
</feature>
<feature type="binding site" evidence="6">
    <location>
        <position position="65"/>
    </location>
    <ligand>
        <name>a divalent metal cation</name>
        <dbReference type="ChEBI" id="CHEBI:60240"/>
        <label>1</label>
    </ligand>
</feature>
<dbReference type="PIRSF" id="PIRSF037489">
    <property type="entry name" value="UCP037489_NIF3_YqfO"/>
    <property type="match status" value="1"/>
</dbReference>
<comment type="caution">
    <text evidence="7">The sequence shown here is derived from an EMBL/GenBank/DDBJ whole genome shotgun (WGS) entry which is preliminary data.</text>
</comment>
<dbReference type="PANTHER" id="PTHR13799:SF14">
    <property type="entry name" value="GTP CYCLOHYDROLASE 1 TYPE 2 HOMOLOG"/>
    <property type="match status" value="1"/>
</dbReference>
<dbReference type="Proteomes" id="UP000076923">
    <property type="component" value="Unassembled WGS sequence"/>
</dbReference>
<dbReference type="GO" id="GO:0005737">
    <property type="term" value="C:cytoplasm"/>
    <property type="evidence" value="ECO:0007669"/>
    <property type="project" value="TreeGrafter"/>
</dbReference>
<evidence type="ECO:0000313" key="7">
    <source>
        <dbReference type="EMBL" id="OAD46088.1"/>
    </source>
</evidence>
<evidence type="ECO:0000256" key="5">
    <source>
        <dbReference type="PIRNR" id="PIRNR037489"/>
    </source>
</evidence>
<dbReference type="STRING" id="1333662.LPB303_04025"/>
<keyword evidence="8" id="KW-1185">Reference proteome</keyword>
<dbReference type="EMBL" id="LVWE01000005">
    <property type="protein sequence ID" value="OAD46088.1"/>
    <property type="molecule type" value="Genomic_DNA"/>
</dbReference>
<dbReference type="FunFam" id="3.40.1390.30:FF:000001">
    <property type="entry name" value="GTP cyclohydrolase 1 type 2"/>
    <property type="match status" value="1"/>
</dbReference>
<feature type="binding site" evidence="6">
    <location>
        <position position="103"/>
    </location>
    <ligand>
        <name>a divalent metal cation</name>
        <dbReference type="ChEBI" id="CHEBI:60240"/>
        <label>1</label>
    </ligand>
</feature>
<dbReference type="Gene3D" id="3.40.1390.30">
    <property type="entry name" value="NIF3 (NGG1p interacting factor 3)-like"/>
    <property type="match status" value="1"/>
</dbReference>
<dbReference type="NCBIfam" id="TIGR00486">
    <property type="entry name" value="YbgI_SA1388"/>
    <property type="match status" value="1"/>
</dbReference>
<evidence type="ECO:0000313" key="8">
    <source>
        <dbReference type="Proteomes" id="UP000076923"/>
    </source>
</evidence>
<evidence type="ECO:0000256" key="4">
    <source>
        <dbReference type="ARBA" id="ARBA00022723"/>
    </source>
</evidence>
<dbReference type="SUPFAM" id="SSF102705">
    <property type="entry name" value="NIF3 (NGG1p interacting factor 3)-like"/>
    <property type="match status" value="1"/>
</dbReference>
<sequence>MIIKDITNYLEELAPLNYAENFDNVGLLVGNYNTTVSGVLVTLDTLEETVEEAIAKNCNLIVSFHPIIFGGLKKLNGNSYVERVVLKAIKNDIAIYATHTALDNSKNGVSAKMCEVLGLENPKILIPKKGIIKKLTTYVPAKNAEKLRNLLFSAGAGSLGNYDNCSFNTLGASTFKGNENSNPTIGERGIDHTEKETQISVVFESKYEAAILKVLKGNHEYEEVAYELLTTENVYQNIGMGMIGELPEEMDEKAFLLYLKETMQTDCVRHSNLINKKIKKVAVLGGSGSFAISNAKRAGADAYVSADFKYHEFFKAENSILLADIGHYESEQFTKNLLVDYLTKKFSNFAVILSEKSTNPIYYI</sequence>
<evidence type="ECO:0000256" key="3">
    <source>
        <dbReference type="ARBA" id="ARBA00022112"/>
    </source>
</evidence>
<organism evidence="7 8">
    <name type="scientific">Polaribacter atrinae</name>
    <dbReference type="NCBI Taxonomy" id="1333662"/>
    <lineage>
        <taxon>Bacteria</taxon>
        <taxon>Pseudomonadati</taxon>
        <taxon>Bacteroidota</taxon>
        <taxon>Flavobacteriia</taxon>
        <taxon>Flavobacteriales</taxon>
        <taxon>Flavobacteriaceae</taxon>
    </lineage>
</organism>
<evidence type="ECO:0000256" key="6">
    <source>
        <dbReference type="PIRSR" id="PIRSR602678-1"/>
    </source>
</evidence>
<comment type="similarity">
    <text evidence="1 5">Belongs to the GTP cyclohydrolase I type 2/NIF3 family.</text>
</comment>
<dbReference type="Gene3D" id="3.30.70.120">
    <property type="match status" value="1"/>
</dbReference>
<keyword evidence="4 5" id="KW-0479">Metal-binding</keyword>
<dbReference type="GO" id="GO:0046872">
    <property type="term" value="F:metal ion binding"/>
    <property type="evidence" value="ECO:0007669"/>
    <property type="project" value="UniProtKB-UniRule"/>
</dbReference>
<comment type="subunit">
    <text evidence="2">Homohexamer.</text>
</comment>
<name>A0A176TDT6_9FLAO</name>
<dbReference type="OrthoDB" id="9792792at2"/>